<dbReference type="PROSITE" id="PS00512">
    <property type="entry name" value="ALPHA_GALACTOSIDASE"/>
    <property type="match status" value="1"/>
</dbReference>
<dbReference type="InterPro" id="IPR000111">
    <property type="entry name" value="Glyco_hydro_27/36_CS"/>
</dbReference>
<dbReference type="Gene3D" id="2.60.40.1180">
    <property type="entry name" value="Golgi alpha-mannosidase II"/>
    <property type="match status" value="1"/>
</dbReference>
<gene>
    <name evidence="8" type="ORF">J2S15_002475</name>
</gene>
<evidence type="ECO:0000313" key="9">
    <source>
        <dbReference type="Proteomes" id="UP001230220"/>
    </source>
</evidence>
<keyword evidence="3 5" id="KW-0378">Hydrolase</keyword>
<dbReference type="InterPro" id="IPR013785">
    <property type="entry name" value="Aldolase_TIM"/>
</dbReference>
<accession>A0ABU0E4I5</accession>
<dbReference type="PIRSF" id="PIRSF005536">
    <property type="entry name" value="Agal"/>
    <property type="match status" value="1"/>
</dbReference>
<evidence type="ECO:0000256" key="1">
    <source>
        <dbReference type="ARBA" id="ARBA00001255"/>
    </source>
</evidence>
<dbReference type="InterPro" id="IPR038417">
    <property type="entry name" value="Alpga-gal_N_sf"/>
</dbReference>
<evidence type="ECO:0000256" key="4">
    <source>
        <dbReference type="ARBA" id="ARBA00023295"/>
    </source>
</evidence>
<protein>
    <recommendedName>
        <fullName evidence="2 5">Alpha-galactosidase</fullName>
        <ecNumber evidence="2 5">3.2.1.22</ecNumber>
    </recommendedName>
</protein>
<comment type="caution">
    <text evidence="8">The sequence shown here is derived from an EMBL/GenBank/DDBJ whole genome shotgun (WGS) entry which is preliminary data.</text>
</comment>
<dbReference type="GO" id="GO:0004557">
    <property type="term" value="F:alpha-galactosidase activity"/>
    <property type="evidence" value="ECO:0007669"/>
    <property type="project" value="UniProtKB-EC"/>
</dbReference>
<keyword evidence="9" id="KW-1185">Reference proteome</keyword>
<dbReference type="PANTHER" id="PTHR43053:SF3">
    <property type="entry name" value="ALPHA-GALACTOSIDASE C-RELATED"/>
    <property type="match status" value="1"/>
</dbReference>
<dbReference type="Gene3D" id="2.70.98.60">
    <property type="entry name" value="alpha-galactosidase from lactobacil brevis"/>
    <property type="match status" value="1"/>
</dbReference>
<evidence type="ECO:0000256" key="5">
    <source>
        <dbReference type="PIRNR" id="PIRNR005536"/>
    </source>
</evidence>
<dbReference type="InterPro" id="IPR050985">
    <property type="entry name" value="Alpha-glycosidase_related"/>
</dbReference>
<comment type="catalytic activity">
    <reaction evidence="1 5">
        <text>Hydrolysis of terminal, non-reducing alpha-D-galactose residues in alpha-D-galactosides, including galactose oligosaccharides, galactomannans and galactolipids.</text>
        <dbReference type="EC" id="3.2.1.22"/>
    </reaction>
</comment>
<sequence length="739" mass="85814">MPINYHEESKTFHLYNNQISYIFKILENNQLGQLYFGKRIENSESYDYLLEVIRRPMAAYKNLGESLFSMEHIKQEYPVYGSGDTRLPAIEIEQENGSKLSNFEYKSHTITQGKKDIKHLPHTYATDSESTSLSIECTDTVTDVTLYLNYTIFDDYPAIARSVKVVNHGNQNLKLNQAMSMSLDLPDKDYKMMMFTGAWSRERFPSCQPLHYGIQAIESIRGNSSHQFNPFFILKRPDCNEHHGDAFGFHILYSGNFLAQIEVDTYDVSRITYGIHPHTFQWNLQPKAEFQTPEAVMFFSDTGLNGLSQSIHSLFNKHLVKGLYKEKVRPILINNWEATYWDFKEDKLLEIASKAKELGIELFVLDDGWFGKRDHDLAGLGDWYTNLKKLPDGLDGLSKKIHAMGLQFGIWIEPEMVNKDSDLYRNHPEWVLQTPERTLHHSRNQYVLDFSNPEVIDYIFDMLVKAFDHANIDYIKWDMNRSMSDVYSNYYPNNQQEEITHRYILGVYDLYERLIKRYPNILFESCASGGGRYDAGMLAYAPQCWTSDNTDGVERIKIQYGTSYGYPISSMGAHVSAIPNHQMHRKTPLSLRANIAYFGTFGYELDLAQLSDYEIEEMKQQIIFMKEYREVIQFGKYYRLLSPFAGNESAWMVVSQDQETAIVCYSRILQEVNTHYRRLHLHGLNPQLQYEIQHDSYTHYGSELMNAGLVISDESSGEIQGVPNESTGDYQSRLYILRK</sequence>
<evidence type="ECO:0000256" key="2">
    <source>
        <dbReference type="ARBA" id="ARBA00012755"/>
    </source>
</evidence>
<dbReference type="PRINTS" id="PR00743">
    <property type="entry name" value="GLHYDRLASE36"/>
</dbReference>
<evidence type="ECO:0000259" key="6">
    <source>
        <dbReference type="Pfam" id="PF16874"/>
    </source>
</evidence>
<comment type="similarity">
    <text evidence="5">Belongs to the glycosyl hydrolase.</text>
</comment>
<dbReference type="SUPFAM" id="SSF51445">
    <property type="entry name" value="(Trans)glycosidases"/>
    <property type="match status" value="1"/>
</dbReference>
<dbReference type="CDD" id="cd14791">
    <property type="entry name" value="GH36"/>
    <property type="match status" value="1"/>
</dbReference>
<dbReference type="PANTHER" id="PTHR43053">
    <property type="entry name" value="GLYCOSIDASE FAMILY 31"/>
    <property type="match status" value="1"/>
</dbReference>
<evidence type="ECO:0000259" key="7">
    <source>
        <dbReference type="Pfam" id="PF16875"/>
    </source>
</evidence>
<dbReference type="EC" id="3.2.1.22" evidence="2 5"/>
<dbReference type="Pfam" id="PF16875">
    <property type="entry name" value="Glyco_hydro_36N"/>
    <property type="match status" value="1"/>
</dbReference>
<name>A0ABU0E4I5_9FIRM</name>
<organism evidence="8 9">
    <name type="scientific">Breznakia pachnodae</name>
    <dbReference type="NCBI Taxonomy" id="265178"/>
    <lineage>
        <taxon>Bacteria</taxon>
        <taxon>Bacillati</taxon>
        <taxon>Bacillota</taxon>
        <taxon>Erysipelotrichia</taxon>
        <taxon>Erysipelotrichales</taxon>
        <taxon>Erysipelotrichaceae</taxon>
        <taxon>Breznakia</taxon>
    </lineage>
</organism>
<reference evidence="8 9" key="1">
    <citation type="submission" date="2023-07" db="EMBL/GenBank/DDBJ databases">
        <title>Genomic Encyclopedia of Type Strains, Phase IV (KMG-IV): sequencing the most valuable type-strain genomes for metagenomic binning, comparative biology and taxonomic classification.</title>
        <authorList>
            <person name="Goeker M."/>
        </authorList>
    </citation>
    <scope>NUCLEOTIDE SEQUENCE [LARGE SCALE GENOMIC DNA]</scope>
    <source>
        <strain evidence="8 9">DSM 16784</strain>
    </source>
</reference>
<dbReference type="InterPro" id="IPR002252">
    <property type="entry name" value="Glyco_hydro_36"/>
</dbReference>
<proteinExistence type="inferred from homology"/>
<feature type="domain" description="Glycosyl hydrolase family 36 N-terminal" evidence="7">
    <location>
        <begin position="30"/>
        <end position="285"/>
    </location>
</feature>
<dbReference type="InterPro" id="IPR017853">
    <property type="entry name" value="GH"/>
</dbReference>
<dbReference type="RefSeq" id="WP_307408700.1">
    <property type="nucleotide sequence ID" value="NZ_JAUSUR010000004.1"/>
</dbReference>
<evidence type="ECO:0000313" key="8">
    <source>
        <dbReference type="EMBL" id="MDQ0361725.1"/>
    </source>
</evidence>
<dbReference type="Pfam" id="PF02065">
    <property type="entry name" value="Melibiase"/>
    <property type="match status" value="1"/>
</dbReference>
<dbReference type="InterPro" id="IPR031704">
    <property type="entry name" value="Glyco_hydro_36_N"/>
</dbReference>
<feature type="domain" description="Glycosyl hydrolase family 36 C-terminal" evidence="6">
    <location>
        <begin position="648"/>
        <end position="737"/>
    </location>
</feature>
<dbReference type="EMBL" id="JAUSUR010000004">
    <property type="protein sequence ID" value="MDQ0361725.1"/>
    <property type="molecule type" value="Genomic_DNA"/>
</dbReference>
<dbReference type="Gene3D" id="3.20.20.70">
    <property type="entry name" value="Aldolase class I"/>
    <property type="match status" value="1"/>
</dbReference>
<dbReference type="Proteomes" id="UP001230220">
    <property type="component" value="Unassembled WGS sequence"/>
</dbReference>
<keyword evidence="4 5" id="KW-0326">Glycosidase</keyword>
<dbReference type="Pfam" id="PF16874">
    <property type="entry name" value="Glyco_hydro_36C"/>
    <property type="match status" value="1"/>
</dbReference>
<dbReference type="InterPro" id="IPR031705">
    <property type="entry name" value="Glyco_hydro_36_C"/>
</dbReference>
<dbReference type="InterPro" id="IPR013780">
    <property type="entry name" value="Glyco_hydro_b"/>
</dbReference>
<evidence type="ECO:0000256" key="3">
    <source>
        <dbReference type="ARBA" id="ARBA00022801"/>
    </source>
</evidence>